<evidence type="ECO:0000256" key="3">
    <source>
        <dbReference type="ARBA" id="ARBA00022692"/>
    </source>
</evidence>
<protein>
    <recommendedName>
        <fullName evidence="10">TonB-dependent receptor</fullName>
    </recommendedName>
</protein>
<name>A0A0F9UNR6_9ZZZZ</name>
<dbReference type="Pfam" id="PF00593">
    <property type="entry name" value="TonB_dep_Rec_b-barrel"/>
    <property type="match status" value="1"/>
</dbReference>
<evidence type="ECO:0000256" key="5">
    <source>
        <dbReference type="ARBA" id="ARBA00023136"/>
    </source>
</evidence>
<keyword evidence="5" id="KW-0472">Membrane</keyword>
<dbReference type="PANTHER" id="PTHR40980:SF4">
    <property type="entry name" value="TONB-DEPENDENT RECEPTOR-LIKE BETA-BARREL DOMAIN-CONTAINING PROTEIN"/>
    <property type="match status" value="1"/>
</dbReference>
<dbReference type="SUPFAM" id="SSF56935">
    <property type="entry name" value="Porins"/>
    <property type="match status" value="1"/>
</dbReference>
<dbReference type="Gene3D" id="2.170.130.10">
    <property type="entry name" value="TonB-dependent receptor, plug domain"/>
    <property type="match status" value="1"/>
</dbReference>
<keyword evidence="2" id="KW-0813">Transport</keyword>
<dbReference type="Gene3D" id="2.60.40.1120">
    <property type="entry name" value="Carboxypeptidase-like, regulatory domain"/>
    <property type="match status" value="1"/>
</dbReference>
<dbReference type="InterPro" id="IPR010104">
    <property type="entry name" value="TonB_rcpt_bac"/>
</dbReference>
<dbReference type="NCBIfam" id="TIGR01782">
    <property type="entry name" value="TonB-Xanth-Caul"/>
    <property type="match status" value="1"/>
</dbReference>
<dbReference type="PROSITE" id="PS52016">
    <property type="entry name" value="TONB_DEPENDENT_REC_3"/>
    <property type="match status" value="1"/>
</dbReference>
<evidence type="ECO:0000256" key="6">
    <source>
        <dbReference type="ARBA" id="ARBA00023237"/>
    </source>
</evidence>
<organism evidence="9">
    <name type="scientific">marine sediment metagenome</name>
    <dbReference type="NCBI Taxonomy" id="412755"/>
    <lineage>
        <taxon>unclassified sequences</taxon>
        <taxon>metagenomes</taxon>
        <taxon>ecological metagenomes</taxon>
    </lineage>
</organism>
<dbReference type="GO" id="GO:0009279">
    <property type="term" value="C:cell outer membrane"/>
    <property type="evidence" value="ECO:0007669"/>
    <property type="project" value="UniProtKB-SubCell"/>
</dbReference>
<dbReference type="AlphaFoldDB" id="A0A0F9UNR6"/>
<dbReference type="Gene3D" id="2.40.170.20">
    <property type="entry name" value="TonB-dependent receptor, beta-barrel domain"/>
    <property type="match status" value="1"/>
</dbReference>
<accession>A0A0F9UNR6</accession>
<comment type="subcellular location">
    <subcellularLocation>
        <location evidence="1">Cell outer membrane</location>
        <topology evidence="1">Multi-pass membrane protein</topology>
    </subcellularLocation>
</comment>
<dbReference type="InterPro" id="IPR037066">
    <property type="entry name" value="Plug_dom_sf"/>
</dbReference>
<evidence type="ECO:0000256" key="1">
    <source>
        <dbReference type="ARBA" id="ARBA00004571"/>
    </source>
</evidence>
<sequence length="922" mass="101814">MKKPIKVGKRLIYGLFLSMSLLSFQNVLSQEKAAIKGVVTDTDLKGPLPGANILVVGTSNGTTTNFNGEYTLFVEAGSFEIEVSYIGNESKIIPIEIAAGETKTVNIELVQEAVSLDQVVVTGSLDGQRRALNQQKSSDNLKNVVSADQMGKFPDQNSAESLQRVSGVNLQRDEGDGRFVLVRGLAPQFTNISVNGEQIPSPEGGFRSVALDAIPSNQLASLEVSKSITPDMDGDAIGGSVNLNTPMATKKKLTISGAAALEYNEGSEKTTGQGSISISKRSESGKFGVIVNGSYAASKKASDRYEFDGWGDPGTNDIEAVEISDFEIERNRLGASTTLDYKGDKTNLYARVLYSELRENETRRRITLNAEEDDDGELEYAYTKELKDRPENQGIFSLNLGGSTITPKFKWDYEFSYSTAWQDTPRNNQYVFENEGTEFAFDMSDRLSPQLISLGGVPAGSNPLTDNSILEFKEFESESTRADDRNITLKTNLAMPFKISDNTGEFKFGGKMRFKDKKFDVREFNVFEYDGDADLTLDNFSDGFAGTGFMDGEFNSELGGFISPNTFETFLDANLGDFEQDTDKTTEETISQEYTVSEDVLAAYAMGKINFGKLMILGGLRFEATSFSYTSGIFDEEEGLAIPTEGSTDYHYLLPMLHLKYNFNDNAILRASATQSYSRPNFEDLAQGAVFNSADFEASISNPDLIPVEAINLDIFGEYYFGQVGLLSGGVFYKKLDNFIYQTTTDQTFRGIDDVEVTQAINGETADLIGIEIGYQQKLDFLPGFFKGFVIYTNYTFTDSKAEVNNFTESDEALEIDLPGQAKHIGNAALGYSKGGFDARFSLNYNGAFTSEFDGGDAIRIDDRVQLDFTASQTFAKRSMTVYIELVNLNDENQIELYNNSATPRERQRYGSWGRLGLRFNF</sequence>
<dbReference type="PANTHER" id="PTHR40980">
    <property type="entry name" value="PLUG DOMAIN-CONTAINING PROTEIN"/>
    <property type="match status" value="1"/>
</dbReference>
<gene>
    <name evidence="9" type="ORF">LCGC14_0199090</name>
</gene>
<dbReference type="InterPro" id="IPR039426">
    <property type="entry name" value="TonB-dep_rcpt-like"/>
</dbReference>
<keyword evidence="4" id="KW-0798">TonB box</keyword>
<reference evidence="9" key="1">
    <citation type="journal article" date="2015" name="Nature">
        <title>Complex archaea that bridge the gap between prokaryotes and eukaryotes.</title>
        <authorList>
            <person name="Spang A."/>
            <person name="Saw J.H."/>
            <person name="Jorgensen S.L."/>
            <person name="Zaremba-Niedzwiedzka K."/>
            <person name="Martijn J."/>
            <person name="Lind A.E."/>
            <person name="van Eijk R."/>
            <person name="Schleper C."/>
            <person name="Guy L."/>
            <person name="Ettema T.J."/>
        </authorList>
    </citation>
    <scope>NUCLEOTIDE SEQUENCE</scope>
</reference>
<evidence type="ECO:0008006" key="10">
    <source>
        <dbReference type="Google" id="ProtNLM"/>
    </source>
</evidence>
<dbReference type="Pfam" id="PF07715">
    <property type="entry name" value="Plug"/>
    <property type="match status" value="1"/>
</dbReference>
<evidence type="ECO:0000259" key="8">
    <source>
        <dbReference type="Pfam" id="PF07715"/>
    </source>
</evidence>
<dbReference type="InterPro" id="IPR000531">
    <property type="entry name" value="Beta-barrel_TonB"/>
</dbReference>
<dbReference type="CDD" id="cd01347">
    <property type="entry name" value="ligand_gated_channel"/>
    <property type="match status" value="1"/>
</dbReference>
<dbReference type="EMBL" id="LAZR01000087">
    <property type="protein sequence ID" value="KKN93274.1"/>
    <property type="molecule type" value="Genomic_DNA"/>
</dbReference>
<proteinExistence type="predicted"/>
<feature type="domain" description="TonB-dependent receptor-like beta-barrel" evidence="7">
    <location>
        <begin position="451"/>
        <end position="889"/>
    </location>
</feature>
<dbReference type="InterPro" id="IPR012910">
    <property type="entry name" value="Plug_dom"/>
</dbReference>
<evidence type="ECO:0000313" key="9">
    <source>
        <dbReference type="EMBL" id="KKN93274.1"/>
    </source>
</evidence>
<dbReference type="SUPFAM" id="SSF49464">
    <property type="entry name" value="Carboxypeptidase regulatory domain-like"/>
    <property type="match status" value="1"/>
</dbReference>
<comment type="caution">
    <text evidence="9">The sequence shown here is derived from an EMBL/GenBank/DDBJ whole genome shotgun (WGS) entry which is preliminary data.</text>
</comment>
<evidence type="ECO:0000259" key="7">
    <source>
        <dbReference type="Pfam" id="PF00593"/>
    </source>
</evidence>
<evidence type="ECO:0000256" key="2">
    <source>
        <dbReference type="ARBA" id="ARBA00022448"/>
    </source>
</evidence>
<keyword evidence="6" id="KW-0998">Cell outer membrane</keyword>
<dbReference type="InterPro" id="IPR036942">
    <property type="entry name" value="Beta-barrel_TonB_sf"/>
</dbReference>
<keyword evidence="3" id="KW-0812">Transmembrane</keyword>
<dbReference type="Pfam" id="PF13715">
    <property type="entry name" value="CarbopepD_reg_2"/>
    <property type="match status" value="1"/>
</dbReference>
<dbReference type="InterPro" id="IPR008969">
    <property type="entry name" value="CarboxyPept-like_regulatory"/>
</dbReference>
<feature type="domain" description="TonB-dependent receptor plug" evidence="8">
    <location>
        <begin position="142"/>
        <end position="239"/>
    </location>
</feature>
<evidence type="ECO:0000256" key="4">
    <source>
        <dbReference type="ARBA" id="ARBA00023077"/>
    </source>
</evidence>